<keyword evidence="1" id="KW-1133">Transmembrane helix</keyword>
<feature type="transmembrane region" description="Helical" evidence="1">
    <location>
        <begin position="81"/>
        <end position="103"/>
    </location>
</feature>
<dbReference type="PANTHER" id="PTHR39165:SF1">
    <property type="entry name" value="DUF456 DOMAIN-CONTAINING PROTEIN"/>
    <property type="match status" value="1"/>
</dbReference>
<sequence length="173" mass="18278">MDWLYYAILALLLICGLVLNVLTLPGNWLILLCAFLYGWVTGWAYVGLYTMIALLVLATVGEVVEFLAAGRATSKIGGSRWGSVGAIVGGLAGAIFLTGLIPIPVVGTLIGVLAGTFLGATLGEWIAGKKVYHTIVIGAVATKGRLYGTILKVVFGFVMFIWAMAMALPVHFT</sequence>
<dbReference type="RefSeq" id="WP_206291048.1">
    <property type="nucleotide sequence ID" value="NZ_CP063458.1"/>
</dbReference>
<name>A0A7M2WU67_9BACT</name>
<dbReference type="Pfam" id="PF04306">
    <property type="entry name" value="DUF456"/>
    <property type="match status" value="1"/>
</dbReference>
<reference evidence="2 3" key="1">
    <citation type="submission" date="2020-10" db="EMBL/GenBank/DDBJ databases">
        <title>Wide distribution of Phycisphaera-like planctomycetes from WD2101 soil group in peatlands and genome analysis of the first cultivated representative.</title>
        <authorList>
            <person name="Dedysh S.N."/>
            <person name="Beletsky A.V."/>
            <person name="Ivanova A."/>
            <person name="Kulichevskaya I.S."/>
            <person name="Suzina N.E."/>
            <person name="Philippov D.A."/>
            <person name="Rakitin A.L."/>
            <person name="Mardanov A.V."/>
            <person name="Ravin N.V."/>
        </authorList>
    </citation>
    <scope>NUCLEOTIDE SEQUENCE [LARGE SCALE GENOMIC DNA]</scope>
    <source>
        <strain evidence="2 3">M1803</strain>
    </source>
</reference>
<dbReference type="PANTHER" id="PTHR39165">
    <property type="entry name" value="IG HYPOTHETICAL 17883"/>
    <property type="match status" value="1"/>
</dbReference>
<keyword evidence="1" id="KW-0812">Transmembrane</keyword>
<evidence type="ECO:0000313" key="3">
    <source>
        <dbReference type="Proteomes" id="UP000593765"/>
    </source>
</evidence>
<feature type="transmembrane region" description="Helical" evidence="1">
    <location>
        <begin position="109"/>
        <end position="128"/>
    </location>
</feature>
<organism evidence="2 3">
    <name type="scientific">Humisphaera borealis</name>
    <dbReference type="NCBI Taxonomy" id="2807512"/>
    <lineage>
        <taxon>Bacteria</taxon>
        <taxon>Pseudomonadati</taxon>
        <taxon>Planctomycetota</taxon>
        <taxon>Phycisphaerae</taxon>
        <taxon>Tepidisphaerales</taxon>
        <taxon>Tepidisphaeraceae</taxon>
        <taxon>Humisphaera</taxon>
    </lineage>
</organism>
<feature type="transmembrane region" description="Helical" evidence="1">
    <location>
        <begin position="7"/>
        <end position="40"/>
    </location>
</feature>
<proteinExistence type="predicted"/>
<feature type="transmembrane region" description="Helical" evidence="1">
    <location>
        <begin position="46"/>
        <end position="69"/>
    </location>
</feature>
<dbReference type="Proteomes" id="UP000593765">
    <property type="component" value="Chromosome"/>
</dbReference>
<keyword evidence="3" id="KW-1185">Reference proteome</keyword>
<dbReference type="AlphaFoldDB" id="A0A7M2WU67"/>
<keyword evidence="1" id="KW-0472">Membrane</keyword>
<dbReference type="EMBL" id="CP063458">
    <property type="protein sequence ID" value="QOV88080.1"/>
    <property type="molecule type" value="Genomic_DNA"/>
</dbReference>
<evidence type="ECO:0000313" key="2">
    <source>
        <dbReference type="EMBL" id="QOV88080.1"/>
    </source>
</evidence>
<dbReference type="InterPro" id="IPR007403">
    <property type="entry name" value="DUF456"/>
</dbReference>
<feature type="transmembrane region" description="Helical" evidence="1">
    <location>
        <begin position="149"/>
        <end position="172"/>
    </location>
</feature>
<gene>
    <name evidence="2" type="ORF">IPV69_17670</name>
</gene>
<dbReference type="KEGG" id="hbs:IPV69_17670"/>
<protein>
    <submittedName>
        <fullName evidence="2">DUF456 domain-containing protein</fullName>
    </submittedName>
</protein>
<accession>A0A7M2WU67</accession>
<evidence type="ECO:0000256" key="1">
    <source>
        <dbReference type="SAM" id="Phobius"/>
    </source>
</evidence>